<dbReference type="EMBL" id="CP004885">
    <property type="protein sequence ID" value="AGX88425.1"/>
    <property type="molecule type" value="Genomic_DNA"/>
</dbReference>
<keyword evidence="2" id="KW-1185">Reference proteome</keyword>
<sequence length="185" mass="21110">MNNDNETSNMLQDTDVYRRKSLEILSLAISLRDNGERINDLLADFKEGFAKGWGVAVRTCFLDALDIKKTDKITDGKKSRIWTQGSTFSFSQGDILYDTPQAYERWETALQSISIAYQVLAGVPSRPRKEIELFRRNSSFNGSLKDRSTANLKRRELVFKAISTDWVDLEIINSNVLEATKSLFQ</sequence>
<reference evidence="1 2" key="1">
    <citation type="journal article" date="2013" name="Genome Biol.">
        <title>Genomic analysis reveals key aspects of prokaryotic symbiosis in the phototrophic consortium "Chlorochromatium aggregatum".</title>
        <authorList>
            <person name="Liu Z."/>
            <person name="Muller J."/>
            <person name="Li T."/>
            <person name="Alvey R.M."/>
            <person name="Vogl K."/>
            <person name="Frigaard N.U."/>
            <person name="Rockwell N.C."/>
            <person name="Boyd E.S."/>
            <person name="Tomsho L.P."/>
            <person name="Schuster S.C."/>
            <person name="Henke P."/>
            <person name="Rohde M."/>
            <person name="Overmann J."/>
            <person name="Bryant D.A."/>
        </authorList>
    </citation>
    <scope>NUCLEOTIDE SEQUENCE [LARGE SCALE GENOMIC DNA]</scope>
    <source>
        <strain evidence="1">CR</strain>
    </source>
</reference>
<dbReference type="HOGENOM" id="CLU_1458794_0_0_4"/>
<accession>U5NAV1</accession>
<dbReference type="KEGG" id="cbx:Cenrod_2366"/>
<proteinExistence type="predicted"/>
<dbReference type="eggNOG" id="ENOG502ZEWT">
    <property type="taxonomic scope" value="Bacteria"/>
</dbReference>
<protein>
    <submittedName>
        <fullName evidence="1">Uncharacterized protein</fullName>
    </submittedName>
</protein>
<dbReference type="RefSeq" id="WP_022776076.1">
    <property type="nucleotide sequence ID" value="NC_022576.1"/>
</dbReference>
<name>U5NAV1_9BURK</name>
<organism evidence="1 2">
    <name type="scientific">Candidatus Symbiobacter mobilis CR</name>
    <dbReference type="NCBI Taxonomy" id="946483"/>
    <lineage>
        <taxon>Bacteria</taxon>
        <taxon>Pseudomonadati</taxon>
        <taxon>Pseudomonadota</taxon>
        <taxon>Betaproteobacteria</taxon>
        <taxon>Burkholderiales</taxon>
        <taxon>Comamonadaceae</taxon>
    </lineage>
</organism>
<evidence type="ECO:0000313" key="2">
    <source>
        <dbReference type="Proteomes" id="UP000017184"/>
    </source>
</evidence>
<gene>
    <name evidence="1" type="ORF">Cenrod_2366</name>
</gene>
<dbReference type="AlphaFoldDB" id="U5NAV1"/>
<dbReference type="Proteomes" id="UP000017184">
    <property type="component" value="Chromosome"/>
</dbReference>
<evidence type="ECO:0000313" key="1">
    <source>
        <dbReference type="EMBL" id="AGX88425.1"/>
    </source>
</evidence>